<comment type="caution">
    <text evidence="2">The sequence shown here is derived from an EMBL/GenBank/DDBJ whole genome shotgun (WGS) entry which is preliminary data.</text>
</comment>
<dbReference type="SUPFAM" id="SSF46626">
    <property type="entry name" value="Cytochrome c"/>
    <property type="match status" value="1"/>
</dbReference>
<dbReference type="InterPro" id="IPR011429">
    <property type="entry name" value="Cyt_c_Planctomycete-type"/>
</dbReference>
<evidence type="ECO:0000259" key="1">
    <source>
        <dbReference type="Pfam" id="PF07635"/>
    </source>
</evidence>
<dbReference type="Proteomes" id="UP000779900">
    <property type="component" value="Unassembled WGS sequence"/>
</dbReference>
<dbReference type="GO" id="GO:0020037">
    <property type="term" value="F:heme binding"/>
    <property type="evidence" value="ECO:0007669"/>
    <property type="project" value="InterPro"/>
</dbReference>
<evidence type="ECO:0000313" key="2">
    <source>
        <dbReference type="EMBL" id="MBM3330339.1"/>
    </source>
</evidence>
<dbReference type="InterPro" id="IPR036909">
    <property type="entry name" value="Cyt_c-like_dom_sf"/>
</dbReference>
<dbReference type="GO" id="GO:0009055">
    <property type="term" value="F:electron transfer activity"/>
    <property type="evidence" value="ECO:0007669"/>
    <property type="project" value="InterPro"/>
</dbReference>
<reference evidence="2" key="1">
    <citation type="submission" date="2019-03" db="EMBL/GenBank/DDBJ databases">
        <title>Lake Tanganyika Metagenome-Assembled Genomes (MAGs).</title>
        <authorList>
            <person name="Tran P."/>
        </authorList>
    </citation>
    <scope>NUCLEOTIDE SEQUENCE</scope>
    <source>
        <strain evidence="2">K_DeepCast_150m_m2_040</strain>
    </source>
</reference>
<accession>A0A937XF84</accession>
<dbReference type="EMBL" id="VGIR01000002">
    <property type="protein sequence ID" value="MBM3330339.1"/>
    <property type="molecule type" value="Genomic_DNA"/>
</dbReference>
<evidence type="ECO:0000313" key="3">
    <source>
        <dbReference type="Proteomes" id="UP000779900"/>
    </source>
</evidence>
<protein>
    <recommendedName>
        <fullName evidence="1">Cytochrome C Planctomycete-type domain-containing protein</fullName>
    </recommendedName>
</protein>
<sequence length="168" mass="17453">MGTGSHPRHPETPAGIQRLAALPSLDRRLARLMIDHSGPMKGTTVRILIMFSIVLLLVSCGSQPAAPAAPKAEQAPVADTTAPAPVLAHEVQSIITASCLPCHAAGGNAAKYDLTTPEGLAKPVVPGKPDSSKLYQVLASGKMPPAGKLDSARLATFHKWISEGAKDK</sequence>
<feature type="domain" description="Cytochrome C Planctomycete-type" evidence="1">
    <location>
        <begin position="99"/>
        <end position="147"/>
    </location>
</feature>
<dbReference type="Pfam" id="PF07635">
    <property type="entry name" value="PSCyt1"/>
    <property type="match status" value="1"/>
</dbReference>
<gene>
    <name evidence="2" type="ORF">FJY68_00640</name>
</gene>
<organism evidence="2 3">
    <name type="scientific">candidate division WOR-3 bacterium</name>
    <dbReference type="NCBI Taxonomy" id="2052148"/>
    <lineage>
        <taxon>Bacteria</taxon>
        <taxon>Bacteria division WOR-3</taxon>
    </lineage>
</organism>
<proteinExistence type="predicted"/>
<name>A0A937XF84_UNCW3</name>
<dbReference type="AlphaFoldDB" id="A0A937XF84"/>